<dbReference type="InterPro" id="IPR015892">
    <property type="entry name" value="Carbonic_anhydrase_CS"/>
</dbReference>
<comment type="caution">
    <text evidence="9">The sequence shown here is derived from an EMBL/GenBank/DDBJ whole genome shotgun (WGS) entry which is preliminary data.</text>
</comment>
<dbReference type="InterPro" id="IPR036874">
    <property type="entry name" value="Carbonic_anhydrase_sf"/>
</dbReference>
<evidence type="ECO:0000256" key="5">
    <source>
        <dbReference type="ARBA" id="ARBA00023239"/>
    </source>
</evidence>
<feature type="binding site" evidence="7">
    <location>
        <position position="80"/>
    </location>
    <ligand>
        <name>Zn(2+)</name>
        <dbReference type="ChEBI" id="CHEBI:29105"/>
    </ligand>
</feature>
<evidence type="ECO:0000256" key="8">
    <source>
        <dbReference type="RuleBase" id="RU003956"/>
    </source>
</evidence>
<keyword evidence="5 8" id="KW-0456">Lyase</keyword>
<dbReference type="PROSITE" id="PS00704">
    <property type="entry name" value="PROK_CO2_ANHYDRASE_1"/>
    <property type="match status" value="1"/>
</dbReference>
<gene>
    <name evidence="9" type="ORF">HH303_19255</name>
</gene>
<dbReference type="GO" id="GO:0015976">
    <property type="term" value="P:carbon utilization"/>
    <property type="evidence" value="ECO:0007669"/>
    <property type="project" value="InterPro"/>
</dbReference>
<dbReference type="Gene3D" id="3.40.1050.10">
    <property type="entry name" value="Carbonic anhydrase"/>
    <property type="match status" value="1"/>
</dbReference>
<reference evidence="9 10" key="1">
    <citation type="submission" date="2020-04" db="EMBL/GenBank/DDBJ databases">
        <title>Rhodospirillaceae bacterium KN72 isolated from deep sea.</title>
        <authorList>
            <person name="Zhang D.-C."/>
        </authorList>
    </citation>
    <scope>NUCLEOTIDE SEQUENCE [LARGE SCALE GENOMIC DNA]</scope>
    <source>
        <strain evidence="9 10">KN72</strain>
    </source>
</reference>
<evidence type="ECO:0000313" key="9">
    <source>
        <dbReference type="EMBL" id="NMM46637.1"/>
    </source>
</evidence>
<feature type="binding site" evidence="7">
    <location>
        <position position="21"/>
    </location>
    <ligand>
        <name>Zn(2+)</name>
        <dbReference type="ChEBI" id="CHEBI:29105"/>
    </ligand>
</feature>
<evidence type="ECO:0000256" key="6">
    <source>
        <dbReference type="ARBA" id="ARBA00048348"/>
    </source>
</evidence>
<evidence type="ECO:0000256" key="3">
    <source>
        <dbReference type="ARBA" id="ARBA00022723"/>
    </source>
</evidence>
<dbReference type="PANTHER" id="PTHR11002">
    <property type="entry name" value="CARBONIC ANHYDRASE"/>
    <property type="match status" value="1"/>
</dbReference>
<comment type="cofactor">
    <cofactor evidence="7">
        <name>Zn(2+)</name>
        <dbReference type="ChEBI" id="CHEBI:29105"/>
    </cofactor>
    <text evidence="7">Binds 1 zinc ion per subunit.</text>
</comment>
<keyword evidence="10" id="KW-1185">Reference proteome</keyword>
<organism evidence="9 10">
    <name type="scientific">Pacificispira spongiicola</name>
    <dbReference type="NCBI Taxonomy" id="2729598"/>
    <lineage>
        <taxon>Bacteria</taxon>
        <taxon>Pseudomonadati</taxon>
        <taxon>Pseudomonadota</taxon>
        <taxon>Alphaproteobacteria</taxon>
        <taxon>Rhodospirillales</taxon>
        <taxon>Rhodospirillaceae</taxon>
        <taxon>Pacificispira</taxon>
    </lineage>
</organism>
<dbReference type="EC" id="4.2.1.1" evidence="2 8"/>
<evidence type="ECO:0000313" key="10">
    <source>
        <dbReference type="Proteomes" id="UP000539372"/>
    </source>
</evidence>
<protein>
    <recommendedName>
        <fullName evidence="2 8">Carbonic anhydrase</fullName>
        <ecNumber evidence="2 8">4.2.1.1</ecNumber>
    </recommendedName>
    <alternativeName>
        <fullName evidence="8">Carbonate dehydratase</fullName>
    </alternativeName>
</protein>
<accession>A0A7Y0E3L5</accession>
<dbReference type="Pfam" id="PF00484">
    <property type="entry name" value="Pro_CA"/>
    <property type="match status" value="1"/>
</dbReference>
<name>A0A7Y0E3L5_9PROT</name>
<feature type="binding site" evidence="7">
    <location>
        <position position="83"/>
    </location>
    <ligand>
        <name>Zn(2+)</name>
        <dbReference type="ChEBI" id="CHEBI:29105"/>
    </ligand>
</feature>
<evidence type="ECO:0000256" key="2">
    <source>
        <dbReference type="ARBA" id="ARBA00012925"/>
    </source>
</evidence>
<dbReference type="InterPro" id="IPR001765">
    <property type="entry name" value="Carbonic_anhydrase"/>
</dbReference>
<dbReference type="SUPFAM" id="SSF53056">
    <property type="entry name" value="beta-carbonic anhydrase, cab"/>
    <property type="match status" value="1"/>
</dbReference>
<evidence type="ECO:0000256" key="1">
    <source>
        <dbReference type="ARBA" id="ARBA00006217"/>
    </source>
</evidence>
<sequence>MTRRLAEEGQKPKIMVIACSDSRVDPAILFNADPGEIFVVRNVAALVPPYSPDSSHHGTSSAIEFAVKDLGVQEIIVLGHYKCGGVAAMRSIHAGNQLEDREFIGPWMALAAEACSMHGADDPEAAAAVEMATIKTSIRNLKTFPWVQKGIDNGTLRVHGWWFDINSGNLLAHDPRTGQFSIVDSIPDLSAK</sequence>
<evidence type="ECO:0000256" key="7">
    <source>
        <dbReference type="PIRSR" id="PIRSR601765-1"/>
    </source>
</evidence>
<keyword evidence="3 7" id="KW-0479">Metal-binding</keyword>
<dbReference type="PANTHER" id="PTHR11002:SF76">
    <property type="entry name" value="CARBONIC ANHYDRASE"/>
    <property type="match status" value="1"/>
</dbReference>
<dbReference type="Proteomes" id="UP000539372">
    <property type="component" value="Unassembled WGS sequence"/>
</dbReference>
<comment type="similarity">
    <text evidence="1 8">Belongs to the beta-class carbonic anhydrase family.</text>
</comment>
<dbReference type="PROSITE" id="PS00705">
    <property type="entry name" value="PROK_CO2_ANHYDRASE_2"/>
    <property type="match status" value="1"/>
</dbReference>
<proteinExistence type="inferred from homology"/>
<dbReference type="SMART" id="SM00947">
    <property type="entry name" value="Pro_CA"/>
    <property type="match status" value="1"/>
</dbReference>
<comment type="function">
    <text evidence="8">Reversible hydration of carbon dioxide.</text>
</comment>
<dbReference type="GO" id="GO:0004089">
    <property type="term" value="F:carbonate dehydratase activity"/>
    <property type="evidence" value="ECO:0007669"/>
    <property type="project" value="UniProtKB-UniRule"/>
</dbReference>
<keyword evidence="4 7" id="KW-0862">Zinc</keyword>
<dbReference type="GO" id="GO:0008270">
    <property type="term" value="F:zinc ion binding"/>
    <property type="evidence" value="ECO:0007669"/>
    <property type="project" value="UniProtKB-UniRule"/>
</dbReference>
<dbReference type="EMBL" id="JABBNT010000007">
    <property type="protein sequence ID" value="NMM46637.1"/>
    <property type="molecule type" value="Genomic_DNA"/>
</dbReference>
<comment type="catalytic activity">
    <reaction evidence="6 8">
        <text>hydrogencarbonate + H(+) = CO2 + H2O</text>
        <dbReference type="Rhea" id="RHEA:10748"/>
        <dbReference type="ChEBI" id="CHEBI:15377"/>
        <dbReference type="ChEBI" id="CHEBI:15378"/>
        <dbReference type="ChEBI" id="CHEBI:16526"/>
        <dbReference type="ChEBI" id="CHEBI:17544"/>
        <dbReference type="EC" id="4.2.1.1"/>
    </reaction>
</comment>
<dbReference type="AlphaFoldDB" id="A0A7Y0E3L5"/>
<evidence type="ECO:0000256" key="4">
    <source>
        <dbReference type="ARBA" id="ARBA00022833"/>
    </source>
</evidence>
<feature type="binding site" evidence="7">
    <location>
        <position position="19"/>
    </location>
    <ligand>
        <name>Zn(2+)</name>
        <dbReference type="ChEBI" id="CHEBI:29105"/>
    </ligand>
</feature>